<evidence type="ECO:0000259" key="2">
    <source>
        <dbReference type="Pfam" id="PF06094"/>
    </source>
</evidence>
<protein>
    <submittedName>
        <fullName evidence="3">Gamma-glutamylcyclotransferase family protein</fullName>
    </submittedName>
</protein>
<evidence type="ECO:0000256" key="1">
    <source>
        <dbReference type="SAM" id="MobiDB-lite"/>
    </source>
</evidence>
<dbReference type="Proteomes" id="UP001152519">
    <property type="component" value="Unassembled WGS sequence"/>
</dbReference>
<dbReference type="RefSeq" id="WP_251488285.1">
    <property type="nucleotide sequence ID" value="NZ_CAJSLV010000048.1"/>
</dbReference>
<dbReference type="SUPFAM" id="SSF110857">
    <property type="entry name" value="Gamma-glutamyl cyclotransferase-like"/>
    <property type="match status" value="1"/>
</dbReference>
<feature type="region of interest" description="Disordered" evidence="1">
    <location>
        <begin position="125"/>
        <end position="148"/>
    </location>
</feature>
<dbReference type="Gene3D" id="3.10.490.10">
    <property type="entry name" value="Gamma-glutamyl cyclotransferase-like"/>
    <property type="match status" value="1"/>
</dbReference>
<name>A0A9W4DN59_9ACTN</name>
<dbReference type="EMBL" id="CAJSLV010000048">
    <property type="protein sequence ID" value="CAG6393025.1"/>
    <property type="molecule type" value="Genomic_DNA"/>
</dbReference>
<dbReference type="CDD" id="cd06661">
    <property type="entry name" value="GGCT_like"/>
    <property type="match status" value="1"/>
</dbReference>
<reference evidence="3" key="1">
    <citation type="submission" date="2021-05" db="EMBL/GenBank/DDBJ databases">
        <authorList>
            <person name="Arsene-Ploetze F."/>
        </authorList>
    </citation>
    <scope>NUCLEOTIDE SEQUENCE</scope>
    <source>
        <strain evidence="3">DSM 42138</strain>
    </source>
</reference>
<gene>
    <name evidence="3" type="ORF">SCOCK_20056</name>
</gene>
<feature type="domain" description="Gamma-glutamylcyclotransferase AIG2-like" evidence="2">
    <location>
        <begin position="8"/>
        <end position="136"/>
    </location>
</feature>
<evidence type="ECO:0000313" key="4">
    <source>
        <dbReference type="Proteomes" id="UP001152519"/>
    </source>
</evidence>
<accession>A0A9W4DN59</accession>
<dbReference type="InterPro" id="IPR009288">
    <property type="entry name" value="AIG2-like_dom"/>
</dbReference>
<dbReference type="InterPro" id="IPR036568">
    <property type="entry name" value="GGCT-like_sf"/>
</dbReference>
<proteinExistence type="predicted"/>
<sequence>MTDRRLPFFVYGTLLPGERNHRLLAGRTRSWTPAVLPGALIFRGPGYPFAVADPAGAGVVHGEVVDIAEAMYDAVLADLDRLEDYTPGDPANRYERVSRAVRGERGQTEAWVYLAGPVTTRDLLPSADRIPGGDWRNRDKLTGGGTGL</sequence>
<dbReference type="AlphaFoldDB" id="A0A9W4DN59"/>
<dbReference type="Pfam" id="PF06094">
    <property type="entry name" value="GGACT"/>
    <property type="match status" value="1"/>
</dbReference>
<comment type="caution">
    <text evidence="3">The sequence shown here is derived from an EMBL/GenBank/DDBJ whole genome shotgun (WGS) entry which is preliminary data.</text>
</comment>
<keyword evidence="4" id="KW-1185">Reference proteome</keyword>
<organism evidence="3 4">
    <name type="scientific">Actinacidiphila cocklensis</name>
    <dbReference type="NCBI Taxonomy" id="887465"/>
    <lineage>
        <taxon>Bacteria</taxon>
        <taxon>Bacillati</taxon>
        <taxon>Actinomycetota</taxon>
        <taxon>Actinomycetes</taxon>
        <taxon>Kitasatosporales</taxon>
        <taxon>Streptomycetaceae</taxon>
        <taxon>Actinacidiphila</taxon>
    </lineage>
</organism>
<dbReference type="InterPro" id="IPR013024">
    <property type="entry name" value="GGCT-like"/>
</dbReference>
<evidence type="ECO:0000313" key="3">
    <source>
        <dbReference type="EMBL" id="CAG6393025.1"/>
    </source>
</evidence>